<organism evidence="1 2">
    <name type="scientific">Bonamia ostreae</name>
    <dbReference type="NCBI Taxonomy" id="126728"/>
    <lineage>
        <taxon>Eukaryota</taxon>
        <taxon>Sar</taxon>
        <taxon>Rhizaria</taxon>
        <taxon>Endomyxa</taxon>
        <taxon>Ascetosporea</taxon>
        <taxon>Haplosporida</taxon>
        <taxon>Bonamia</taxon>
    </lineage>
</organism>
<reference evidence="1 2" key="1">
    <citation type="journal article" date="2024" name="BMC Biol.">
        <title>Comparative genomics of Ascetosporea gives new insight into the evolutionary basis for animal parasitism in Rhizaria.</title>
        <authorList>
            <person name="Hiltunen Thoren M."/>
            <person name="Onut-Brannstrom I."/>
            <person name="Alfjorden A."/>
            <person name="Peckova H."/>
            <person name="Swords F."/>
            <person name="Hooper C."/>
            <person name="Holzer A.S."/>
            <person name="Bass D."/>
            <person name="Burki F."/>
        </authorList>
    </citation>
    <scope>NUCLEOTIDE SEQUENCE [LARGE SCALE GENOMIC DNA]</scope>
    <source>
        <strain evidence="1">20-A016</strain>
    </source>
</reference>
<evidence type="ECO:0000313" key="1">
    <source>
        <dbReference type="EMBL" id="MES1923315.1"/>
    </source>
</evidence>
<accession>A0ABV2AUG5</accession>
<dbReference type="EMBL" id="JBDODL010005597">
    <property type="protein sequence ID" value="MES1923315.1"/>
    <property type="molecule type" value="Genomic_DNA"/>
</dbReference>
<protein>
    <submittedName>
        <fullName evidence="1">Uncharacterized protein</fullName>
    </submittedName>
</protein>
<comment type="caution">
    <text evidence="1">The sequence shown here is derived from an EMBL/GenBank/DDBJ whole genome shotgun (WGS) entry which is preliminary data.</text>
</comment>
<keyword evidence="2" id="KW-1185">Reference proteome</keyword>
<gene>
    <name evidence="1" type="ORF">MHBO_004871</name>
</gene>
<dbReference type="Proteomes" id="UP001439008">
    <property type="component" value="Unassembled WGS sequence"/>
</dbReference>
<evidence type="ECO:0000313" key="2">
    <source>
        <dbReference type="Proteomes" id="UP001439008"/>
    </source>
</evidence>
<name>A0ABV2AUG5_9EUKA</name>
<proteinExistence type="predicted"/>
<sequence length="55" mass="6580">MTNKEKQELKEEIKKEILQELKGKGKGSNFDFKEYKTQVVEDDIKKLEDFMDINK</sequence>